<dbReference type="SMR" id="M4DTJ5"/>
<name>M4DTJ5_BRACM</name>
<organism evidence="2 3">
    <name type="scientific">Brassica campestris</name>
    <name type="common">Field mustard</name>
    <dbReference type="NCBI Taxonomy" id="3711"/>
    <lineage>
        <taxon>Eukaryota</taxon>
        <taxon>Viridiplantae</taxon>
        <taxon>Streptophyta</taxon>
        <taxon>Embryophyta</taxon>
        <taxon>Tracheophyta</taxon>
        <taxon>Spermatophyta</taxon>
        <taxon>Magnoliopsida</taxon>
        <taxon>eudicotyledons</taxon>
        <taxon>Gunneridae</taxon>
        <taxon>Pentapetalae</taxon>
        <taxon>rosids</taxon>
        <taxon>malvids</taxon>
        <taxon>Brassicales</taxon>
        <taxon>Brassicaceae</taxon>
        <taxon>Brassiceae</taxon>
        <taxon>Brassica</taxon>
    </lineage>
</organism>
<evidence type="ECO:0000313" key="3">
    <source>
        <dbReference type="Proteomes" id="UP000011750"/>
    </source>
</evidence>
<evidence type="ECO:0000256" key="1">
    <source>
        <dbReference type="SAM" id="Coils"/>
    </source>
</evidence>
<keyword evidence="1" id="KW-0175">Coiled coil</keyword>
<dbReference type="Gramene" id="Bra019838.1">
    <property type="protein sequence ID" value="Bra019838.1-P"/>
    <property type="gene ID" value="Bra019838"/>
</dbReference>
<dbReference type="EnsemblPlants" id="Bra019838.1">
    <property type="protein sequence ID" value="Bra019838.1-P"/>
    <property type="gene ID" value="Bra019838"/>
</dbReference>
<dbReference type="eggNOG" id="ENOG502QU88">
    <property type="taxonomic scope" value="Eukaryota"/>
</dbReference>
<reference evidence="2 3" key="1">
    <citation type="journal article" date="2011" name="Nat. Genet.">
        <title>The genome of the mesopolyploid crop species Brassica rapa.</title>
        <authorList>
            <consortium name="Brassica rapa Genome Sequencing Project Consortium"/>
            <person name="Wang X."/>
            <person name="Wang H."/>
            <person name="Wang J."/>
            <person name="Sun R."/>
            <person name="Wu J."/>
            <person name="Liu S."/>
            <person name="Bai Y."/>
            <person name="Mun J.H."/>
            <person name="Bancroft I."/>
            <person name="Cheng F."/>
            <person name="Huang S."/>
            <person name="Li X."/>
            <person name="Hua W."/>
            <person name="Wang J."/>
            <person name="Wang X."/>
            <person name="Freeling M."/>
            <person name="Pires J.C."/>
            <person name="Paterson A.H."/>
            <person name="Chalhoub B."/>
            <person name="Wang B."/>
            <person name="Hayward A."/>
            <person name="Sharpe A.G."/>
            <person name="Park B.S."/>
            <person name="Weisshaar B."/>
            <person name="Liu B."/>
            <person name="Li B."/>
            <person name="Liu B."/>
            <person name="Tong C."/>
            <person name="Song C."/>
            <person name="Duran C."/>
            <person name="Peng C."/>
            <person name="Geng C."/>
            <person name="Koh C."/>
            <person name="Lin C."/>
            <person name="Edwards D."/>
            <person name="Mu D."/>
            <person name="Shen D."/>
            <person name="Soumpourou E."/>
            <person name="Li F."/>
            <person name="Fraser F."/>
            <person name="Conant G."/>
            <person name="Lassalle G."/>
            <person name="King G.J."/>
            <person name="Bonnema G."/>
            <person name="Tang H."/>
            <person name="Wang H."/>
            <person name="Belcram H."/>
            <person name="Zhou H."/>
            <person name="Hirakawa H."/>
            <person name="Abe H."/>
            <person name="Guo H."/>
            <person name="Wang H."/>
            <person name="Jin H."/>
            <person name="Parkin I.A."/>
            <person name="Batley J."/>
            <person name="Kim J.S."/>
            <person name="Just J."/>
            <person name="Li J."/>
            <person name="Xu J."/>
            <person name="Deng J."/>
            <person name="Kim J.A."/>
            <person name="Li J."/>
            <person name="Yu J."/>
            <person name="Meng J."/>
            <person name="Wang J."/>
            <person name="Min J."/>
            <person name="Poulain J."/>
            <person name="Wang J."/>
            <person name="Hatakeyama K."/>
            <person name="Wu K."/>
            <person name="Wang L."/>
            <person name="Fang L."/>
            <person name="Trick M."/>
            <person name="Links M.G."/>
            <person name="Zhao M."/>
            <person name="Jin M."/>
            <person name="Ramchiary N."/>
            <person name="Drou N."/>
            <person name="Berkman P.J."/>
            <person name="Cai Q."/>
            <person name="Huang Q."/>
            <person name="Li R."/>
            <person name="Tabata S."/>
            <person name="Cheng S."/>
            <person name="Zhang S."/>
            <person name="Zhang S."/>
            <person name="Huang S."/>
            <person name="Sato S."/>
            <person name="Sun S."/>
            <person name="Kwon S.J."/>
            <person name="Choi S.R."/>
            <person name="Lee T.H."/>
            <person name="Fan W."/>
            <person name="Zhao X."/>
            <person name="Tan X."/>
            <person name="Xu X."/>
            <person name="Wang Y."/>
            <person name="Qiu Y."/>
            <person name="Yin Y."/>
            <person name="Li Y."/>
            <person name="Du Y."/>
            <person name="Liao Y."/>
            <person name="Lim Y."/>
            <person name="Narusaka Y."/>
            <person name="Wang Y."/>
            <person name="Wang Z."/>
            <person name="Li Z."/>
            <person name="Wang Z."/>
            <person name="Xiong Z."/>
            <person name="Zhang Z."/>
        </authorList>
    </citation>
    <scope>NUCLEOTIDE SEQUENCE [LARGE SCALE GENOMIC DNA]</scope>
    <source>
        <strain evidence="2 3">cv. Chiifu-401-42</strain>
    </source>
</reference>
<keyword evidence="3" id="KW-1185">Reference proteome</keyword>
<dbReference type="Proteomes" id="UP000011750">
    <property type="component" value="Chromosome A06"/>
</dbReference>
<proteinExistence type="predicted"/>
<dbReference type="PANTHER" id="PTHR31071:SF45">
    <property type="entry name" value="BRANCHLESS TRICHOME-LIKE PROTEIN"/>
    <property type="match status" value="1"/>
</dbReference>
<protein>
    <submittedName>
        <fullName evidence="2">Uncharacterized protein</fullName>
    </submittedName>
</protein>
<dbReference type="InParanoid" id="M4DTJ5"/>
<dbReference type="HOGENOM" id="CLU_033382_0_0_1"/>
<evidence type="ECO:0000313" key="2">
    <source>
        <dbReference type="EnsemblPlants" id="Bra019838.1-P"/>
    </source>
</evidence>
<sequence>MERITKWDLGSFRTYYSVEPSEKFHEDEYLDGSLVPRLETELRKAQSRIKELDTEKFGSTENIRSFIRDQSISREENTDPLVDYLKKKLSKEREERKRANAENAMLKKKMWDMESSLNRLRRERDTLEKVCEELVTRIDDLKAETRRKWDETEEEMQMLQMAELWREESVRVKLMDAKHSLEEKYEEMNWFVDELEKCLLMARKVGPEEMKLKRVERLIKMARSLEDAANYFEFVSLKDN</sequence>
<reference evidence="2" key="3">
    <citation type="submission" date="2023-03" db="UniProtKB">
        <authorList>
            <consortium name="EnsemblPlants"/>
        </authorList>
    </citation>
    <scope>IDENTIFICATION</scope>
    <source>
        <strain evidence="2">cv. Chiifu-401-42</strain>
    </source>
</reference>
<accession>M4DTJ5</accession>
<dbReference type="InterPro" id="IPR043424">
    <property type="entry name" value="BLT-like"/>
</dbReference>
<dbReference type="STRING" id="51351.M4DTJ5"/>
<dbReference type="AlphaFoldDB" id="M4DTJ5"/>
<reference evidence="2 3" key="2">
    <citation type="journal article" date="2018" name="Hortic Res">
        <title>Improved Brassica rapa reference genome by single-molecule sequencing and chromosome conformation capture technologies.</title>
        <authorList>
            <person name="Zhang L."/>
            <person name="Cai X."/>
            <person name="Wu J."/>
            <person name="Liu M."/>
            <person name="Grob S."/>
            <person name="Cheng F."/>
            <person name="Liang J."/>
            <person name="Cai C."/>
            <person name="Liu Z."/>
            <person name="Liu B."/>
            <person name="Wang F."/>
            <person name="Li S."/>
            <person name="Liu F."/>
            <person name="Li X."/>
            <person name="Cheng L."/>
            <person name="Yang W."/>
            <person name="Li M.H."/>
            <person name="Grossniklaus U."/>
            <person name="Zheng H."/>
            <person name="Wang X."/>
        </authorList>
    </citation>
    <scope>NUCLEOTIDE SEQUENCE [LARGE SCALE GENOMIC DNA]</scope>
    <source>
        <strain evidence="2 3">cv. Chiifu-401-42</strain>
    </source>
</reference>
<dbReference type="PANTHER" id="PTHR31071">
    <property type="entry name" value="GB|AAF24581.1"/>
    <property type="match status" value="1"/>
</dbReference>
<feature type="coiled-coil region" evidence="1">
    <location>
        <begin position="82"/>
        <end position="162"/>
    </location>
</feature>
<dbReference type="OMA" id="VKFMDAK"/>